<keyword evidence="4 7" id="KW-0812">Transmembrane</keyword>
<dbReference type="RefSeq" id="WP_060676448.1">
    <property type="nucleotide sequence ID" value="NZ_CP012713.1"/>
</dbReference>
<feature type="domain" description="Major facilitator superfamily (MFS) profile" evidence="8">
    <location>
        <begin position="1"/>
        <end position="189"/>
    </location>
</feature>
<dbReference type="Pfam" id="PF07690">
    <property type="entry name" value="MFS_1"/>
    <property type="match status" value="1"/>
</dbReference>
<name>A0A0M4RPY5_9FUSO</name>
<dbReference type="InterPro" id="IPR020846">
    <property type="entry name" value="MFS_dom"/>
</dbReference>
<feature type="transmembrane region" description="Helical" evidence="7">
    <location>
        <begin position="252"/>
        <end position="273"/>
    </location>
</feature>
<dbReference type="GO" id="GO:0005886">
    <property type="term" value="C:plasma membrane"/>
    <property type="evidence" value="ECO:0007669"/>
    <property type="project" value="UniProtKB-SubCell"/>
</dbReference>
<reference evidence="9 10" key="1">
    <citation type="submission" date="2015-09" db="EMBL/GenBank/DDBJ databases">
        <authorList>
            <person name="Jackson K.R."/>
            <person name="Lunt B.L."/>
            <person name="Fisher J.N.B."/>
            <person name="Gardner A.V."/>
            <person name="Bailey M.E."/>
            <person name="Deus L.M."/>
            <person name="Earl A.S."/>
            <person name="Gibby P.D."/>
            <person name="Hartmann K.A."/>
            <person name="Liu J.E."/>
            <person name="Manci A.M."/>
            <person name="Nielsen D.A."/>
            <person name="Solomon M.B."/>
            <person name="Breakwell D.P."/>
            <person name="Burnett S.H."/>
            <person name="Grose J.H."/>
        </authorList>
    </citation>
    <scope>NUCLEOTIDE SEQUENCE [LARGE SCALE GENOMIC DNA]</scope>
    <source>
        <strain evidence="9 10">KCOM 1279</strain>
    </source>
</reference>
<dbReference type="Gene3D" id="1.20.1250.20">
    <property type="entry name" value="MFS general substrate transporter like domains"/>
    <property type="match status" value="1"/>
</dbReference>
<evidence type="ECO:0000256" key="3">
    <source>
        <dbReference type="ARBA" id="ARBA00022475"/>
    </source>
</evidence>
<dbReference type="GO" id="GO:0022857">
    <property type="term" value="F:transmembrane transporter activity"/>
    <property type="evidence" value="ECO:0007669"/>
    <property type="project" value="InterPro"/>
</dbReference>
<feature type="transmembrane region" description="Helical" evidence="7">
    <location>
        <begin position="285"/>
        <end position="305"/>
    </location>
</feature>
<dbReference type="AlphaFoldDB" id="A0A0M4RPY5"/>
<sequence>MQSKESNIKLLLLGRAVSLFGNTIYLIVLPLYILNITQNLKFTGIFFAAVNLPTTIISIFIGTIIEKFNKKNIILISDFLTSILYFILFLYFKNSNSLIFLFLISLIINIISKFFEIASKVLFSEINTSETLEKYNGLQSFLENTVMIIGPVIGTYLFATFSFNLILIIVSLSYFLSFLQELFIKYEKITNLSKEKSSFFKDFKEGINYIKNNKIIFNFFILVMFLNFFIANNDEIINPGILIKKYEISEKLFGFSATSYGIGSVFAGIFIYYNKKFSFLKKLKLLFILNSFLMCLLGLLSIILFKYNHYIYFVVFIFFQFLIGMITTFVNVPLISSFQKNVEIEYQSRFFSILSFFSGGLIPLGILYAGYLSSYIGADVTYIIDNIAIIIIVCLVFNNIREAVVN</sequence>
<feature type="transmembrane region" description="Helical" evidence="7">
    <location>
        <begin position="12"/>
        <end position="33"/>
    </location>
</feature>
<evidence type="ECO:0000256" key="4">
    <source>
        <dbReference type="ARBA" id="ARBA00022692"/>
    </source>
</evidence>
<feature type="transmembrane region" description="Helical" evidence="7">
    <location>
        <begin position="98"/>
        <end position="119"/>
    </location>
</feature>
<dbReference type="EMBL" id="CP012713">
    <property type="protein sequence ID" value="ALF18185.1"/>
    <property type="molecule type" value="Genomic_DNA"/>
</dbReference>
<evidence type="ECO:0000256" key="7">
    <source>
        <dbReference type="SAM" id="Phobius"/>
    </source>
</evidence>
<feature type="transmembrane region" description="Helical" evidence="7">
    <location>
        <begin position="350"/>
        <end position="371"/>
    </location>
</feature>
<proteinExistence type="predicted"/>
<feature type="transmembrane region" description="Helical" evidence="7">
    <location>
        <begin position="72"/>
        <end position="92"/>
    </location>
</feature>
<evidence type="ECO:0000259" key="8">
    <source>
        <dbReference type="PROSITE" id="PS50850"/>
    </source>
</evidence>
<feature type="transmembrane region" description="Helical" evidence="7">
    <location>
        <begin position="45"/>
        <end position="65"/>
    </location>
</feature>
<keyword evidence="3" id="KW-1003">Cell membrane</keyword>
<evidence type="ECO:0000313" key="9">
    <source>
        <dbReference type="EMBL" id="ALF18185.1"/>
    </source>
</evidence>
<feature type="transmembrane region" description="Helical" evidence="7">
    <location>
        <begin position="383"/>
        <end position="400"/>
    </location>
</feature>
<evidence type="ECO:0000313" key="10">
    <source>
        <dbReference type="Proteomes" id="UP000063147"/>
    </source>
</evidence>
<evidence type="ECO:0000256" key="1">
    <source>
        <dbReference type="ARBA" id="ARBA00004651"/>
    </source>
</evidence>
<dbReference type="PANTHER" id="PTHR43266">
    <property type="entry name" value="MACROLIDE-EFFLUX PROTEIN"/>
    <property type="match status" value="1"/>
</dbReference>
<dbReference type="SUPFAM" id="SSF103473">
    <property type="entry name" value="MFS general substrate transporter"/>
    <property type="match status" value="1"/>
</dbReference>
<dbReference type="OrthoDB" id="9763297at2"/>
<feature type="transmembrane region" description="Helical" evidence="7">
    <location>
        <begin position="215"/>
        <end position="232"/>
    </location>
</feature>
<organism evidence="9">
    <name type="scientific">Fusobacterium animalis</name>
    <dbReference type="NCBI Taxonomy" id="76859"/>
    <lineage>
        <taxon>Bacteria</taxon>
        <taxon>Fusobacteriati</taxon>
        <taxon>Fusobacteriota</taxon>
        <taxon>Fusobacteriia</taxon>
        <taxon>Fusobacteriales</taxon>
        <taxon>Fusobacteriaceae</taxon>
        <taxon>Fusobacterium</taxon>
    </lineage>
</organism>
<protein>
    <submittedName>
        <fullName evidence="9">Macrolide transporter</fullName>
    </submittedName>
</protein>
<dbReference type="PANTHER" id="PTHR43266:SF2">
    <property type="entry name" value="MAJOR FACILITATOR SUPERFAMILY (MFS) PROFILE DOMAIN-CONTAINING PROTEIN"/>
    <property type="match status" value="1"/>
</dbReference>
<dbReference type="PROSITE" id="PS50850">
    <property type="entry name" value="MFS"/>
    <property type="match status" value="1"/>
</dbReference>
<evidence type="ECO:0000256" key="6">
    <source>
        <dbReference type="ARBA" id="ARBA00023136"/>
    </source>
</evidence>
<dbReference type="InterPro" id="IPR011701">
    <property type="entry name" value="MFS"/>
</dbReference>
<gene>
    <name evidence="9" type="ORF">RN98_08375</name>
</gene>
<comment type="subcellular location">
    <subcellularLocation>
        <location evidence="1">Cell membrane</location>
        <topology evidence="1">Multi-pass membrane protein</topology>
    </subcellularLocation>
</comment>
<evidence type="ECO:0000256" key="5">
    <source>
        <dbReference type="ARBA" id="ARBA00022989"/>
    </source>
</evidence>
<keyword evidence="5 7" id="KW-1133">Transmembrane helix</keyword>
<feature type="transmembrane region" description="Helical" evidence="7">
    <location>
        <begin position="165"/>
        <end position="184"/>
    </location>
</feature>
<keyword evidence="2" id="KW-0813">Transport</keyword>
<accession>A0A0M4RPY5</accession>
<dbReference type="PATRIC" id="fig|76859.3.peg.1691"/>
<dbReference type="Proteomes" id="UP000063147">
    <property type="component" value="Chromosome"/>
</dbReference>
<dbReference type="InterPro" id="IPR036259">
    <property type="entry name" value="MFS_trans_sf"/>
</dbReference>
<keyword evidence="6 7" id="KW-0472">Membrane</keyword>
<dbReference type="CDD" id="cd06173">
    <property type="entry name" value="MFS_MefA_like"/>
    <property type="match status" value="1"/>
</dbReference>
<feature type="transmembrane region" description="Helical" evidence="7">
    <location>
        <begin position="311"/>
        <end position="338"/>
    </location>
</feature>
<evidence type="ECO:0000256" key="2">
    <source>
        <dbReference type="ARBA" id="ARBA00022448"/>
    </source>
</evidence>